<reference evidence="3 4" key="1">
    <citation type="submission" date="2020-03" db="EMBL/GenBank/DDBJ databases">
        <title>Sequencing the genomes of 1000 actinobacteria strains.</title>
        <authorList>
            <person name="Klenk H.-P."/>
        </authorList>
    </citation>
    <scope>NUCLEOTIDE SEQUENCE [LARGE SCALE GENOMIC DNA]</scope>
    <source>
        <strain evidence="3 4">DSM 45685</strain>
    </source>
</reference>
<evidence type="ECO:0000259" key="2">
    <source>
        <dbReference type="Pfam" id="PF01590"/>
    </source>
</evidence>
<feature type="domain" description="GAF" evidence="2">
    <location>
        <begin position="40"/>
        <end position="181"/>
    </location>
</feature>
<dbReference type="PANTHER" id="PTHR43102:SF2">
    <property type="entry name" value="GAF DOMAIN-CONTAINING PROTEIN"/>
    <property type="match status" value="1"/>
</dbReference>
<evidence type="ECO:0000313" key="3">
    <source>
        <dbReference type="EMBL" id="NIJ09851.1"/>
    </source>
</evidence>
<dbReference type="InterPro" id="IPR003018">
    <property type="entry name" value="GAF"/>
</dbReference>
<dbReference type="InterPro" id="IPR029016">
    <property type="entry name" value="GAF-like_dom_sf"/>
</dbReference>
<evidence type="ECO:0000313" key="4">
    <source>
        <dbReference type="Proteomes" id="UP000545493"/>
    </source>
</evidence>
<dbReference type="RefSeq" id="WP_009156781.1">
    <property type="nucleotide sequence ID" value="NZ_JAAOYM010000001.1"/>
</dbReference>
<keyword evidence="4" id="KW-1185">Reference proteome</keyword>
<feature type="compositionally biased region" description="Basic and acidic residues" evidence="1">
    <location>
        <begin position="7"/>
        <end position="20"/>
    </location>
</feature>
<dbReference type="AlphaFoldDB" id="A0A7X5ZNV3"/>
<dbReference type="PANTHER" id="PTHR43102">
    <property type="entry name" value="SLR1143 PROTEIN"/>
    <property type="match status" value="1"/>
</dbReference>
<name>A0A7X5ZNV3_9PSEU</name>
<comment type="caution">
    <text evidence="3">The sequence shown here is derived from an EMBL/GenBank/DDBJ whole genome shotgun (WGS) entry which is preliminary data.</text>
</comment>
<dbReference type="Proteomes" id="UP000545493">
    <property type="component" value="Unassembled WGS sequence"/>
</dbReference>
<feature type="region of interest" description="Disordered" evidence="1">
    <location>
        <begin position="1"/>
        <end position="20"/>
    </location>
</feature>
<evidence type="ECO:0000256" key="1">
    <source>
        <dbReference type="SAM" id="MobiDB-lite"/>
    </source>
</evidence>
<proteinExistence type="predicted"/>
<organism evidence="3 4">
    <name type="scientific">Saccharomonospora amisosensis</name>
    <dbReference type="NCBI Taxonomy" id="1128677"/>
    <lineage>
        <taxon>Bacteria</taxon>
        <taxon>Bacillati</taxon>
        <taxon>Actinomycetota</taxon>
        <taxon>Actinomycetes</taxon>
        <taxon>Pseudonocardiales</taxon>
        <taxon>Pseudonocardiaceae</taxon>
        <taxon>Saccharomonospora</taxon>
    </lineage>
</organism>
<dbReference type="Pfam" id="PF01590">
    <property type="entry name" value="GAF"/>
    <property type="match status" value="1"/>
</dbReference>
<dbReference type="SUPFAM" id="SSF55781">
    <property type="entry name" value="GAF domain-like"/>
    <property type="match status" value="1"/>
</dbReference>
<gene>
    <name evidence="3" type="ORF">FHU38_000195</name>
</gene>
<dbReference type="Gene3D" id="3.30.450.40">
    <property type="match status" value="1"/>
</dbReference>
<dbReference type="EMBL" id="JAAOYM010000001">
    <property type="protein sequence ID" value="NIJ09851.1"/>
    <property type="molecule type" value="Genomic_DNA"/>
</dbReference>
<accession>A0A7X5ZNV3</accession>
<protein>
    <submittedName>
        <fullName evidence="3">GAF domain-containing protein</fullName>
    </submittedName>
</protein>
<sequence>MDFFDVTTDRRRDRPTKGDRAGVMGRLQALGLGKFAIAGFDQCAATLAKTLSYPYGMVNLITDEQYFAGLYTPGMGDSGEVGQVRAIATHGPSVERTMRLDHGFCPHTVERRTPFPLGDVRDFTRFRSNPVVDMLGIQSYLGAPLIDSTNTVVGTVCVIDTQPHHLTKDDVAVIESVADKLVRVITAANADTAAIDSGASELARALSQSEVRWAR</sequence>